<comment type="caution">
    <text evidence="2">The sequence shown here is derived from an EMBL/GenBank/DDBJ whole genome shotgun (WGS) entry which is preliminary data.</text>
</comment>
<feature type="compositionally biased region" description="Basic and acidic residues" evidence="1">
    <location>
        <begin position="1"/>
        <end position="19"/>
    </location>
</feature>
<accession>A0A2P6NXT7</accession>
<sequence>MKRDNEDPIEEGPQKKKTEPCLSAPEEWIYNLSQNTDISEEKRRQAIIVAINQLQDILTAFEPQTFQVAQEGHSDVPNETSHDQSMLIETESGMIDATIDTNHVHGSLALPAMKVDSISPGQVWNRRVQGMLPPPTGRKRAQPQVTIPPEIDCGCIMSTFLVSNVDLPDKVQFDCLTLDDVNQLNRYGIRLGSALMESNIQSLNVKFPTYSSMQKQPRFESGSIAKSKFHLLLILHQPNDSIPMAASLTEPFSLYTKSRQIQDPEAKAARKSQYRRQGSSEPSHYGHMEQLLRAVETEEDPGTKRAAGATNQAVGATATTNDSRSTTEIQTKTEEEP</sequence>
<dbReference type="EMBL" id="MDYQ01000007">
    <property type="protein sequence ID" value="PRP88759.1"/>
    <property type="molecule type" value="Genomic_DNA"/>
</dbReference>
<dbReference type="AlphaFoldDB" id="A0A2P6NXT7"/>
<feature type="region of interest" description="Disordered" evidence="1">
    <location>
        <begin position="1"/>
        <end position="22"/>
    </location>
</feature>
<dbReference type="Proteomes" id="UP000241769">
    <property type="component" value="Unassembled WGS sequence"/>
</dbReference>
<dbReference type="InParanoid" id="A0A2P6NXT7"/>
<proteinExistence type="predicted"/>
<evidence type="ECO:0000256" key="1">
    <source>
        <dbReference type="SAM" id="MobiDB-lite"/>
    </source>
</evidence>
<feature type="region of interest" description="Disordered" evidence="1">
    <location>
        <begin position="259"/>
        <end position="337"/>
    </location>
</feature>
<evidence type="ECO:0000313" key="3">
    <source>
        <dbReference type="Proteomes" id="UP000241769"/>
    </source>
</evidence>
<reference evidence="2 3" key="1">
    <citation type="journal article" date="2018" name="Genome Biol. Evol.">
        <title>Multiple Roots of Fruiting Body Formation in Amoebozoa.</title>
        <authorList>
            <person name="Hillmann F."/>
            <person name="Forbes G."/>
            <person name="Novohradska S."/>
            <person name="Ferling I."/>
            <person name="Riege K."/>
            <person name="Groth M."/>
            <person name="Westermann M."/>
            <person name="Marz M."/>
            <person name="Spaller T."/>
            <person name="Winckler T."/>
            <person name="Schaap P."/>
            <person name="Glockner G."/>
        </authorList>
    </citation>
    <scope>NUCLEOTIDE SEQUENCE [LARGE SCALE GENOMIC DNA]</scope>
    <source>
        <strain evidence="2 3">Jena</strain>
    </source>
</reference>
<evidence type="ECO:0000313" key="2">
    <source>
        <dbReference type="EMBL" id="PRP88759.1"/>
    </source>
</evidence>
<organism evidence="2 3">
    <name type="scientific">Planoprotostelium fungivorum</name>
    <dbReference type="NCBI Taxonomy" id="1890364"/>
    <lineage>
        <taxon>Eukaryota</taxon>
        <taxon>Amoebozoa</taxon>
        <taxon>Evosea</taxon>
        <taxon>Variosea</taxon>
        <taxon>Cavosteliida</taxon>
        <taxon>Cavosteliaceae</taxon>
        <taxon>Planoprotostelium</taxon>
    </lineage>
</organism>
<name>A0A2P6NXT7_9EUKA</name>
<protein>
    <submittedName>
        <fullName evidence="2">Uncharacterized protein</fullName>
    </submittedName>
</protein>
<keyword evidence="3" id="KW-1185">Reference proteome</keyword>
<gene>
    <name evidence="2" type="ORF">PROFUN_00227</name>
</gene>
<feature type="compositionally biased region" description="Polar residues" evidence="1">
    <location>
        <begin position="309"/>
        <end position="330"/>
    </location>
</feature>